<reference evidence="2 3" key="1">
    <citation type="submission" date="2024-01" db="EMBL/GenBank/DDBJ databases">
        <title>Unpublished Manusciprt.</title>
        <authorList>
            <person name="Duman M."/>
            <person name="Valdes E.G."/>
            <person name="Ajmi N."/>
            <person name="Altun S."/>
            <person name="Saticioglu I.B."/>
        </authorList>
    </citation>
    <scope>NUCLEOTIDE SEQUENCE [LARGE SCALE GENOMIC DNA]</scope>
    <source>
        <strain evidence="2 3">120P</strain>
    </source>
</reference>
<evidence type="ECO:0000256" key="1">
    <source>
        <dbReference type="SAM" id="Phobius"/>
    </source>
</evidence>
<name>A0AB35WTY7_9PSED</name>
<comment type="caution">
    <text evidence="2">The sequence shown here is derived from an EMBL/GenBank/DDBJ whole genome shotgun (WGS) entry which is preliminary data.</text>
</comment>
<keyword evidence="1" id="KW-0812">Transmembrane</keyword>
<dbReference type="RefSeq" id="WP_330079507.1">
    <property type="nucleotide sequence ID" value="NZ_JAZDCU010000025.1"/>
</dbReference>
<keyword evidence="1" id="KW-0472">Membrane</keyword>
<evidence type="ECO:0008006" key="4">
    <source>
        <dbReference type="Google" id="ProtNLM"/>
    </source>
</evidence>
<evidence type="ECO:0000313" key="2">
    <source>
        <dbReference type="EMBL" id="MEE1866894.1"/>
    </source>
</evidence>
<feature type="transmembrane region" description="Helical" evidence="1">
    <location>
        <begin position="12"/>
        <end position="29"/>
    </location>
</feature>
<accession>A0AB35WTY7</accession>
<dbReference type="Proteomes" id="UP001307839">
    <property type="component" value="Unassembled WGS sequence"/>
</dbReference>
<feature type="transmembrane region" description="Helical" evidence="1">
    <location>
        <begin position="120"/>
        <end position="145"/>
    </location>
</feature>
<dbReference type="AlphaFoldDB" id="A0AB35WTY7"/>
<keyword evidence="3" id="KW-1185">Reference proteome</keyword>
<protein>
    <recommendedName>
        <fullName evidence="4">DUF2937 family protein</fullName>
    </recommendedName>
</protein>
<proteinExistence type="predicted"/>
<evidence type="ECO:0000313" key="3">
    <source>
        <dbReference type="Proteomes" id="UP001307839"/>
    </source>
</evidence>
<dbReference type="EMBL" id="JAZDQP010000006">
    <property type="protein sequence ID" value="MEE1866894.1"/>
    <property type="molecule type" value="Genomic_DNA"/>
</dbReference>
<gene>
    <name evidence="2" type="ORF">V0R53_10870</name>
</gene>
<sequence length="153" mass="17516">MVTIPTDSLPKCLAILGLVMIFGSYYYWWPLKVEADTDYVEMRYQTDKYRESYREMAESTNKAIKLINSVGGDRSKLDDVQMDFIKKQLDIATPASKKTEQTMKEMEKPLKLAAARYERFVLASWVFGAVFVLGLLCSCGGFYMWGKSAFTKP</sequence>
<keyword evidence="1" id="KW-1133">Transmembrane helix</keyword>
<organism evidence="2 3">
    <name type="scientific">Pseudomonas auratipiscis</name>
    <dbReference type="NCBI Taxonomy" id="3115853"/>
    <lineage>
        <taxon>Bacteria</taxon>
        <taxon>Pseudomonadati</taxon>
        <taxon>Pseudomonadota</taxon>
        <taxon>Gammaproteobacteria</taxon>
        <taxon>Pseudomonadales</taxon>
        <taxon>Pseudomonadaceae</taxon>
        <taxon>Pseudomonas</taxon>
    </lineage>
</organism>